<feature type="compositionally biased region" description="Low complexity" evidence="10">
    <location>
        <begin position="90"/>
        <end position="105"/>
    </location>
</feature>
<feature type="compositionally biased region" description="Pro residues" evidence="10">
    <location>
        <begin position="395"/>
        <end position="404"/>
    </location>
</feature>
<dbReference type="GO" id="GO:0008360">
    <property type="term" value="P:regulation of cell shape"/>
    <property type="evidence" value="ECO:0007669"/>
    <property type="project" value="UniProtKB-KW"/>
</dbReference>
<dbReference type="GO" id="GO:0006508">
    <property type="term" value="P:proteolysis"/>
    <property type="evidence" value="ECO:0007669"/>
    <property type="project" value="InterPro"/>
</dbReference>
<evidence type="ECO:0000256" key="2">
    <source>
        <dbReference type="ARBA" id="ARBA00022729"/>
    </source>
</evidence>
<evidence type="ECO:0000256" key="3">
    <source>
        <dbReference type="ARBA" id="ARBA00022801"/>
    </source>
</evidence>
<sequence length="881" mass="89147">MSEGAAAEGREAPSAVRGARGAASDGDAPRSEAPQSDEALRGEAPQGEGSENDAPQGGGSDGDVPQGGASRGEAPRESASGKDAAEARVSKSSAAAASSGSPAVAETVARSGDPARTEAVAASGETGDASKIPAPSGTPRASEAPASEPEGASAAADASESPASSGAPSAPAATPDPSASAAASASSTPTTPTPADDRSFEPGVAPAAASGLQGRGAGDSTEPDAPEADKGRQEASGATSGRDEKSAREDSDSAPDTEASAPTDPTAPGIQDDSGSSDAESRDSASGDPEAPGDGDRDDLPDAPAKSETSASTSWGRSRTAAEDAPAADVPDSDPPVDRETAVFKAFERTRPEPVDQPTTTLKVPTPPPARSNPGTSASTFVPLRRDEKSEVRATPPPSKPTPFPGSTGTGTGTGNSTSTGTKTGTGTGTNTPLPTPTPALSNAERTRQQPMPPMPPLDLLAELTNTPPPPQTPVRTAVRRVKIWTPLVLLVLIIFAIVQALRPLPDPKLALTAPATFTFDGGKLELPWPSEGQGAVEVEGVGSLGKYGAGKPAPIASVAKTMTAYVILKDHPITGKQVGPKIEVDKQAGEESNRPDESTAPLQEGQEYTQKEMLQLLMIPSGNNAARLLARWDAGSEKAFVAKMNAAAKDLGMTNSTYTDPSGLMKTTVSTPADQLKLAEAVVQNDVFREIVNTPDIEIPGIGKRIFNNNKILAEPGVSGIKTGSSTPAGGNLLWTAQTIIDGQNRRIIGIVMGAQQATTLDDKLNLAIQNSLKLIQAAQDGVTSAAVVKKGEVVGHVDDGLGGTTAVVATKDLKPVGWGGLKVTLKLGDKGTKVPHTAKAGTVVGELTIGSGDGKVSTPVALRKDLAEPGFGAKLTRIG</sequence>
<evidence type="ECO:0000256" key="6">
    <source>
        <dbReference type="ARBA" id="ARBA00023316"/>
    </source>
</evidence>
<reference evidence="12 13" key="1">
    <citation type="submission" date="2020-03" db="EMBL/GenBank/DDBJ databases">
        <title>A novel species.</title>
        <authorList>
            <person name="Gao J."/>
        </authorList>
    </citation>
    <scope>NUCLEOTIDE SEQUENCE [LARGE SCALE GENOMIC DNA]</scope>
    <source>
        <strain evidence="12 13">QMT-12</strain>
    </source>
</reference>
<feature type="binding site" evidence="8">
    <location>
        <position position="723"/>
    </location>
    <ligand>
        <name>substrate</name>
    </ligand>
</feature>
<feature type="compositionally biased region" description="Basic and acidic residues" evidence="10">
    <location>
        <begin position="241"/>
        <end position="251"/>
    </location>
</feature>
<feature type="active site" description="Proton acceptor" evidence="7">
    <location>
        <position position="561"/>
    </location>
</feature>
<comment type="similarity">
    <text evidence="1 9">Belongs to the peptidase S11 family.</text>
</comment>
<evidence type="ECO:0000313" key="13">
    <source>
        <dbReference type="Proteomes" id="UP000501179"/>
    </source>
</evidence>
<dbReference type="GO" id="GO:0071555">
    <property type="term" value="P:cell wall organization"/>
    <property type="evidence" value="ECO:0007669"/>
    <property type="project" value="UniProtKB-KW"/>
</dbReference>
<keyword evidence="6" id="KW-0961">Cell wall biogenesis/degradation</keyword>
<keyword evidence="13" id="KW-1185">Reference proteome</keyword>
<keyword evidence="5" id="KW-0573">Peptidoglycan synthesis</keyword>
<feature type="active site" description="Acyl-ester intermediate" evidence="7">
    <location>
        <position position="558"/>
    </location>
</feature>
<feature type="domain" description="Peptidase S11 D-alanyl-D-alanine carboxypeptidase A N-terminal" evidence="11">
    <location>
        <begin position="553"/>
        <end position="757"/>
    </location>
</feature>
<keyword evidence="2" id="KW-0732">Signal</keyword>
<feature type="compositionally biased region" description="Polar residues" evidence="10">
    <location>
        <begin position="307"/>
        <end position="317"/>
    </location>
</feature>
<evidence type="ECO:0000256" key="5">
    <source>
        <dbReference type="ARBA" id="ARBA00022984"/>
    </source>
</evidence>
<dbReference type="InterPro" id="IPR018044">
    <property type="entry name" value="Peptidase_S11"/>
</dbReference>
<dbReference type="KEGG" id="slia:HA039_20050"/>
<evidence type="ECO:0000313" key="12">
    <source>
        <dbReference type="EMBL" id="QIQ07028.1"/>
    </source>
</evidence>
<keyword evidence="3" id="KW-0378">Hydrolase</keyword>
<feature type="compositionally biased region" description="Low complexity" evidence="10">
    <location>
        <begin position="12"/>
        <end position="26"/>
    </location>
</feature>
<dbReference type="Gene3D" id="3.40.710.10">
    <property type="entry name" value="DD-peptidase/beta-lactamase superfamily"/>
    <property type="match status" value="1"/>
</dbReference>
<evidence type="ECO:0000256" key="10">
    <source>
        <dbReference type="SAM" id="MobiDB-lite"/>
    </source>
</evidence>
<gene>
    <name evidence="12" type="ORF">HA039_20050</name>
</gene>
<feature type="region of interest" description="Disordered" evidence="10">
    <location>
        <begin position="1"/>
        <end position="474"/>
    </location>
</feature>
<evidence type="ECO:0000256" key="8">
    <source>
        <dbReference type="PIRSR" id="PIRSR618044-2"/>
    </source>
</evidence>
<dbReference type="PRINTS" id="PR00725">
    <property type="entry name" value="DADACBPTASE1"/>
</dbReference>
<name>A0A6G9H8Y6_9ACTN</name>
<keyword evidence="12" id="KW-0121">Carboxypeptidase</keyword>
<dbReference type="GO" id="GO:0009252">
    <property type="term" value="P:peptidoglycan biosynthetic process"/>
    <property type="evidence" value="ECO:0007669"/>
    <property type="project" value="UniProtKB-KW"/>
</dbReference>
<dbReference type="Proteomes" id="UP000501179">
    <property type="component" value="Chromosome"/>
</dbReference>
<dbReference type="GO" id="GO:0009002">
    <property type="term" value="F:serine-type D-Ala-D-Ala carboxypeptidase activity"/>
    <property type="evidence" value="ECO:0007669"/>
    <property type="project" value="InterPro"/>
</dbReference>
<protein>
    <submittedName>
        <fullName evidence="12">D-alanyl-D-alanine carboxypeptidase</fullName>
    </submittedName>
</protein>
<dbReference type="AlphaFoldDB" id="A0A6G9H8Y6"/>
<evidence type="ECO:0000256" key="9">
    <source>
        <dbReference type="RuleBase" id="RU004016"/>
    </source>
</evidence>
<dbReference type="InterPro" id="IPR012338">
    <property type="entry name" value="Beta-lactam/transpept-like"/>
</dbReference>
<organism evidence="12 13">
    <name type="scientific">Streptomyces liangshanensis</name>
    <dbReference type="NCBI Taxonomy" id="2717324"/>
    <lineage>
        <taxon>Bacteria</taxon>
        <taxon>Bacillati</taxon>
        <taxon>Actinomycetota</taxon>
        <taxon>Actinomycetes</taxon>
        <taxon>Kitasatosporales</taxon>
        <taxon>Streptomycetaceae</taxon>
        <taxon>Streptomyces</taxon>
    </lineage>
</organism>
<dbReference type="EMBL" id="CP050177">
    <property type="protein sequence ID" value="QIQ07028.1"/>
    <property type="molecule type" value="Genomic_DNA"/>
</dbReference>
<feature type="compositionally biased region" description="Low complexity" evidence="10">
    <location>
        <begin position="138"/>
        <end position="194"/>
    </location>
</feature>
<feature type="compositionally biased region" description="Basic and acidic residues" evidence="10">
    <location>
        <begin position="73"/>
        <end position="89"/>
    </location>
</feature>
<feature type="compositionally biased region" description="Low complexity" evidence="10">
    <location>
        <begin position="415"/>
        <end position="433"/>
    </location>
</feature>
<evidence type="ECO:0000259" key="11">
    <source>
        <dbReference type="Pfam" id="PF00768"/>
    </source>
</evidence>
<evidence type="ECO:0000256" key="1">
    <source>
        <dbReference type="ARBA" id="ARBA00007164"/>
    </source>
</evidence>
<dbReference type="SUPFAM" id="SSF56601">
    <property type="entry name" value="beta-lactamase/transpeptidase-like"/>
    <property type="match status" value="1"/>
</dbReference>
<dbReference type="PANTHER" id="PTHR21581:SF33">
    <property type="entry name" value="D-ALANYL-D-ALANINE CARBOXYPEPTIDASE DACB"/>
    <property type="match status" value="1"/>
</dbReference>
<proteinExistence type="inferred from homology"/>
<feature type="active site" evidence="7">
    <location>
        <position position="622"/>
    </location>
</feature>
<accession>A0A6G9H8Y6</accession>
<dbReference type="Pfam" id="PF00768">
    <property type="entry name" value="Peptidase_S11"/>
    <property type="match status" value="1"/>
</dbReference>
<evidence type="ECO:0000256" key="4">
    <source>
        <dbReference type="ARBA" id="ARBA00022960"/>
    </source>
</evidence>
<keyword evidence="12" id="KW-0645">Protease</keyword>
<keyword evidence="4" id="KW-0133">Cell shape</keyword>
<dbReference type="InterPro" id="IPR001967">
    <property type="entry name" value="Peptidase_S11_N"/>
</dbReference>
<dbReference type="PANTHER" id="PTHR21581">
    <property type="entry name" value="D-ALANYL-D-ALANINE CARBOXYPEPTIDASE"/>
    <property type="match status" value="1"/>
</dbReference>
<feature type="compositionally biased region" description="Basic and acidic residues" evidence="10">
    <location>
        <begin position="336"/>
        <end position="354"/>
    </location>
</feature>
<evidence type="ECO:0000256" key="7">
    <source>
        <dbReference type="PIRSR" id="PIRSR618044-1"/>
    </source>
</evidence>